<dbReference type="InterPro" id="IPR005467">
    <property type="entry name" value="His_kinase_dom"/>
</dbReference>
<dbReference type="Gene3D" id="1.10.287.130">
    <property type="match status" value="1"/>
</dbReference>
<feature type="domain" description="Response regulatory" evidence="11">
    <location>
        <begin position="549"/>
        <end position="662"/>
    </location>
</feature>
<dbReference type="Pfam" id="PF00512">
    <property type="entry name" value="HisKA"/>
    <property type="match status" value="1"/>
</dbReference>
<dbReference type="SMART" id="SM00387">
    <property type="entry name" value="HATPase_c"/>
    <property type="match status" value="1"/>
</dbReference>
<dbReference type="InterPro" id="IPR036097">
    <property type="entry name" value="HisK_dim/P_sf"/>
</dbReference>
<dbReference type="InterPro" id="IPR001789">
    <property type="entry name" value="Sig_transdc_resp-reg_receiver"/>
</dbReference>
<keyword evidence="13" id="KW-1185">Reference proteome</keyword>
<dbReference type="PROSITE" id="PS50109">
    <property type="entry name" value="HIS_KIN"/>
    <property type="match status" value="1"/>
</dbReference>
<keyword evidence="3 7" id="KW-0597">Phosphoprotein</keyword>
<keyword evidence="5 12" id="KW-0418">Kinase</keyword>
<feature type="modified residue" description="4-aspartylphosphate" evidence="7">
    <location>
        <position position="597"/>
    </location>
</feature>
<evidence type="ECO:0000256" key="6">
    <source>
        <dbReference type="ARBA" id="ARBA00023012"/>
    </source>
</evidence>
<dbReference type="SUPFAM" id="SSF48452">
    <property type="entry name" value="TPR-like"/>
    <property type="match status" value="1"/>
</dbReference>
<reference evidence="13" key="1">
    <citation type="submission" date="2016-10" db="EMBL/GenBank/DDBJ databases">
        <authorList>
            <person name="Varghese N."/>
            <person name="Submissions S."/>
        </authorList>
    </citation>
    <scope>NUCLEOTIDE SEQUENCE [LARGE SCALE GENOMIC DNA]</scope>
    <source>
        <strain evidence="13">JS21-1</strain>
    </source>
</reference>
<dbReference type="InterPro" id="IPR011990">
    <property type="entry name" value="TPR-like_helical_dom_sf"/>
</dbReference>
<dbReference type="InterPro" id="IPR019734">
    <property type="entry name" value="TPR_rpt"/>
</dbReference>
<dbReference type="EMBL" id="FNZZ01000001">
    <property type="protein sequence ID" value="SEK54488.1"/>
    <property type="molecule type" value="Genomic_DNA"/>
</dbReference>
<dbReference type="Pfam" id="PF02518">
    <property type="entry name" value="HATPase_c"/>
    <property type="match status" value="1"/>
</dbReference>
<keyword evidence="9" id="KW-1133">Transmembrane helix</keyword>
<name>A0A1H7HWD9_9SPHN</name>
<protein>
    <recommendedName>
        <fullName evidence="2">histidine kinase</fullName>
        <ecNumber evidence="2">2.7.13.3</ecNumber>
    </recommendedName>
</protein>
<dbReference type="InterPro" id="IPR003661">
    <property type="entry name" value="HisK_dim/P_dom"/>
</dbReference>
<evidence type="ECO:0000256" key="3">
    <source>
        <dbReference type="ARBA" id="ARBA00022553"/>
    </source>
</evidence>
<dbReference type="PANTHER" id="PTHR43047">
    <property type="entry name" value="TWO-COMPONENT HISTIDINE PROTEIN KINASE"/>
    <property type="match status" value="1"/>
</dbReference>
<keyword evidence="8" id="KW-0802">TPR repeat</keyword>
<keyword evidence="9" id="KW-0812">Transmembrane</keyword>
<dbReference type="SUPFAM" id="SSF47384">
    <property type="entry name" value="Homodimeric domain of signal transducing histidine kinase"/>
    <property type="match status" value="1"/>
</dbReference>
<dbReference type="PROSITE" id="PS50005">
    <property type="entry name" value="TPR"/>
    <property type="match status" value="1"/>
</dbReference>
<dbReference type="SMART" id="SM00388">
    <property type="entry name" value="HisKA"/>
    <property type="match status" value="1"/>
</dbReference>
<evidence type="ECO:0000259" key="11">
    <source>
        <dbReference type="PROSITE" id="PS50110"/>
    </source>
</evidence>
<dbReference type="FunFam" id="3.30.565.10:FF:000010">
    <property type="entry name" value="Sensor histidine kinase RcsC"/>
    <property type="match status" value="1"/>
</dbReference>
<feature type="domain" description="Histidine kinase" evidence="10">
    <location>
        <begin position="321"/>
        <end position="537"/>
    </location>
</feature>
<comment type="catalytic activity">
    <reaction evidence="1">
        <text>ATP + protein L-histidine = ADP + protein N-phospho-L-histidine.</text>
        <dbReference type="EC" id="2.7.13.3"/>
    </reaction>
</comment>
<dbReference type="PROSITE" id="PS50110">
    <property type="entry name" value="RESPONSE_REGULATORY"/>
    <property type="match status" value="1"/>
</dbReference>
<dbReference type="CDD" id="cd16922">
    <property type="entry name" value="HATPase_EvgS-ArcB-TorS-like"/>
    <property type="match status" value="1"/>
</dbReference>
<dbReference type="Gene3D" id="3.40.50.2300">
    <property type="match status" value="1"/>
</dbReference>
<keyword evidence="9" id="KW-0472">Membrane</keyword>
<keyword evidence="6" id="KW-0902">Two-component regulatory system</keyword>
<evidence type="ECO:0000256" key="9">
    <source>
        <dbReference type="SAM" id="Phobius"/>
    </source>
</evidence>
<dbReference type="AlphaFoldDB" id="A0A1H7HWD9"/>
<evidence type="ECO:0000313" key="13">
    <source>
        <dbReference type="Proteomes" id="UP000199214"/>
    </source>
</evidence>
<dbReference type="SMART" id="SM00028">
    <property type="entry name" value="TPR"/>
    <property type="match status" value="3"/>
</dbReference>
<evidence type="ECO:0000256" key="2">
    <source>
        <dbReference type="ARBA" id="ARBA00012438"/>
    </source>
</evidence>
<dbReference type="CDD" id="cd00082">
    <property type="entry name" value="HisKA"/>
    <property type="match status" value="1"/>
</dbReference>
<feature type="repeat" description="TPR" evidence="8">
    <location>
        <begin position="69"/>
        <end position="102"/>
    </location>
</feature>
<evidence type="ECO:0000256" key="7">
    <source>
        <dbReference type="PROSITE-ProRule" id="PRU00169"/>
    </source>
</evidence>
<dbReference type="Gene3D" id="1.25.40.10">
    <property type="entry name" value="Tetratricopeptide repeat domain"/>
    <property type="match status" value="1"/>
</dbReference>
<evidence type="ECO:0000256" key="4">
    <source>
        <dbReference type="ARBA" id="ARBA00022679"/>
    </source>
</evidence>
<feature type="transmembrane region" description="Helical" evidence="9">
    <location>
        <begin position="272"/>
        <end position="294"/>
    </location>
</feature>
<proteinExistence type="predicted"/>
<dbReference type="GO" id="GO:0000155">
    <property type="term" value="F:phosphorelay sensor kinase activity"/>
    <property type="evidence" value="ECO:0007669"/>
    <property type="project" value="InterPro"/>
</dbReference>
<dbReference type="SUPFAM" id="SSF52172">
    <property type="entry name" value="CheY-like"/>
    <property type="match status" value="1"/>
</dbReference>
<evidence type="ECO:0000256" key="1">
    <source>
        <dbReference type="ARBA" id="ARBA00000085"/>
    </source>
</evidence>
<dbReference type="Proteomes" id="UP000199214">
    <property type="component" value="Unassembled WGS sequence"/>
</dbReference>
<dbReference type="Gene3D" id="3.30.565.10">
    <property type="entry name" value="Histidine kinase-like ATPase, C-terminal domain"/>
    <property type="match status" value="1"/>
</dbReference>
<dbReference type="InterPro" id="IPR003594">
    <property type="entry name" value="HATPase_dom"/>
</dbReference>
<dbReference type="EC" id="2.7.13.3" evidence="2"/>
<dbReference type="STRING" id="1855283.SAMN05216382_0616"/>
<organism evidence="12 13">
    <name type="scientific">Sphingomonas palmae</name>
    <dbReference type="NCBI Taxonomy" id="1855283"/>
    <lineage>
        <taxon>Bacteria</taxon>
        <taxon>Pseudomonadati</taxon>
        <taxon>Pseudomonadota</taxon>
        <taxon>Alphaproteobacteria</taxon>
        <taxon>Sphingomonadales</taxon>
        <taxon>Sphingomonadaceae</taxon>
        <taxon>Sphingomonas</taxon>
    </lineage>
</organism>
<evidence type="ECO:0000256" key="5">
    <source>
        <dbReference type="ARBA" id="ARBA00022777"/>
    </source>
</evidence>
<evidence type="ECO:0000259" key="10">
    <source>
        <dbReference type="PROSITE" id="PS50109"/>
    </source>
</evidence>
<gene>
    <name evidence="12" type="ORF">SAMN05216382_0616</name>
</gene>
<dbReference type="InterPro" id="IPR036890">
    <property type="entry name" value="HATPase_C_sf"/>
</dbReference>
<dbReference type="SUPFAM" id="SSF55874">
    <property type="entry name" value="ATPase domain of HSP90 chaperone/DNA topoisomerase II/histidine kinase"/>
    <property type="match status" value="1"/>
</dbReference>
<evidence type="ECO:0000256" key="8">
    <source>
        <dbReference type="PROSITE-ProRule" id="PRU00339"/>
    </source>
</evidence>
<accession>A0A1H7HWD9</accession>
<dbReference type="PRINTS" id="PR00344">
    <property type="entry name" value="BCTRLSENSOR"/>
</dbReference>
<sequence length="670" mass="72750">MIEVGRTAAALPTLLHAHDLFIEQGNRRGQAKALITLALLYDGARDQASALRYFGQAIDVYTADPGLLVSMYLGRGDSYTEAREYDKAVRDFARAYRLAAKLDSASISGITLGNIANVRLLQGRLSDADVAIARGLSMSASPEGRSVRPTFLRLAAQSALQRSNLTRARALIDERFAGVDLTRTILTERDDHQTAYSIYAALHEDHLALQHLAALKRLDDQATEVARSNSAALAAARFDYANQELRIAKLKADELQTTVSHEREQARMQRTVFVIAALGVALVIGLLTFGMWTLRRSRDRLRVARDKVARALAVKTEFLAATSHEIRTPLNGILGMTEVMIADRQLDPETRDRLSVVHGAGVTMRALVDDILDVAKIETGKMTLEQAPLNLKRTIDEACRLWREQAQAKRLSFDVQIDDCPGWIVGDAVRLRQIVFNLLSNAVKFTPAGSVSVAVACTGDWFHVTVADTGIGIAPEAHEVIFDSFRQADAGTTRQFGGTGLGLSICRSLSRAMGGDVTVVSALGQGAVFTLDLPLIPAEALADLVEAPPILLVVRSPITRAMLKTLFEEHGNLVCAADLTEAREIADDRTLDRVLIDVDEGLLDDSEMPLGLGALRDAAPIALLTPALSADSRARLLASGVDAVIERPIGKKILVDRVMRLERVLVRGAA</sequence>
<dbReference type="InterPro" id="IPR011006">
    <property type="entry name" value="CheY-like_superfamily"/>
</dbReference>
<dbReference type="InterPro" id="IPR004358">
    <property type="entry name" value="Sig_transdc_His_kin-like_C"/>
</dbReference>
<keyword evidence="4" id="KW-0808">Transferase</keyword>
<evidence type="ECO:0000313" key="12">
    <source>
        <dbReference type="EMBL" id="SEK54488.1"/>
    </source>
</evidence>